<dbReference type="Proteomes" id="UP000230066">
    <property type="component" value="Unassembled WGS sequence"/>
</dbReference>
<organism evidence="1 2">
    <name type="scientific">Fasciola hepatica</name>
    <name type="common">Liver fluke</name>
    <dbReference type="NCBI Taxonomy" id="6192"/>
    <lineage>
        <taxon>Eukaryota</taxon>
        <taxon>Metazoa</taxon>
        <taxon>Spiralia</taxon>
        <taxon>Lophotrochozoa</taxon>
        <taxon>Platyhelminthes</taxon>
        <taxon>Trematoda</taxon>
        <taxon>Digenea</taxon>
        <taxon>Plagiorchiida</taxon>
        <taxon>Echinostomata</taxon>
        <taxon>Echinostomatoidea</taxon>
        <taxon>Fasciolidae</taxon>
        <taxon>Fasciola</taxon>
    </lineage>
</organism>
<dbReference type="AlphaFoldDB" id="A0A4E0RA89"/>
<keyword evidence="2" id="KW-1185">Reference proteome</keyword>
<name>A0A4E0RA89_FASHE</name>
<gene>
    <name evidence="1" type="ORF">D915_011024</name>
</gene>
<comment type="caution">
    <text evidence="1">The sequence shown here is derived from an EMBL/GenBank/DDBJ whole genome shotgun (WGS) entry which is preliminary data.</text>
</comment>
<proteinExistence type="predicted"/>
<dbReference type="EMBL" id="JXXN02011303">
    <property type="protein sequence ID" value="THD18467.1"/>
    <property type="molecule type" value="Genomic_DNA"/>
</dbReference>
<accession>A0A4E0RA89</accession>
<protein>
    <submittedName>
        <fullName evidence="1">Uncharacterized protein</fullName>
    </submittedName>
</protein>
<reference evidence="1" key="1">
    <citation type="submission" date="2019-03" db="EMBL/GenBank/DDBJ databases">
        <title>Improved annotation for the trematode Fasciola hepatica.</title>
        <authorList>
            <person name="Choi Y.-J."/>
            <person name="Martin J."/>
            <person name="Mitreva M."/>
        </authorList>
    </citation>
    <scope>NUCLEOTIDE SEQUENCE [LARGE SCALE GENOMIC DNA]</scope>
</reference>
<sequence>MNQICHFEFRDLRIRLDNGSSSNLPQPQAVHLSYRIRFRRFGCLVRSSVTCTVSEGVQLNNASIGEIGSGMKCPKVLRRLTIFSIDRTTVDVKLGDQCGTGNEDSWIDFAVVVSSSDELTNSFIGWTTSIEQTVIEDSRLRYWIKIPPEDAIVKRNRRSHRDVGLH</sequence>
<evidence type="ECO:0000313" key="2">
    <source>
        <dbReference type="Proteomes" id="UP000230066"/>
    </source>
</evidence>
<evidence type="ECO:0000313" key="1">
    <source>
        <dbReference type="EMBL" id="THD18467.1"/>
    </source>
</evidence>